<dbReference type="EMBL" id="BONK01000002">
    <property type="protein sequence ID" value="GIG20015.1"/>
    <property type="molecule type" value="Genomic_DNA"/>
</dbReference>
<dbReference type="Pfam" id="PF10708">
    <property type="entry name" value="DUF2510"/>
    <property type="match status" value="1"/>
</dbReference>
<gene>
    <name evidence="2" type="ORF">Cch01nite_07390</name>
</gene>
<sequence>MGVIRRCRSEYRERVTTATAGWYPDPQQPTQLRYWDGARWTGYLVDTARPDVVRYERPPWESSVPGVDWPLTIAVTSAL</sequence>
<dbReference type="Proteomes" id="UP000632740">
    <property type="component" value="Unassembled WGS sequence"/>
</dbReference>
<accession>A0A919TXY6</accession>
<evidence type="ECO:0000259" key="1">
    <source>
        <dbReference type="Pfam" id="PF10708"/>
    </source>
</evidence>
<name>A0A919TXY6_9CELL</name>
<protein>
    <recommendedName>
        <fullName evidence="1">DUF2510 domain-containing protein</fullName>
    </recommendedName>
</protein>
<dbReference type="InterPro" id="IPR018929">
    <property type="entry name" value="DUF2510"/>
</dbReference>
<keyword evidence="3" id="KW-1185">Reference proteome</keyword>
<proteinExistence type="predicted"/>
<comment type="caution">
    <text evidence="2">The sequence shown here is derived from an EMBL/GenBank/DDBJ whole genome shotgun (WGS) entry which is preliminary data.</text>
</comment>
<reference evidence="2" key="1">
    <citation type="submission" date="2021-01" db="EMBL/GenBank/DDBJ databases">
        <title>Whole genome shotgun sequence of Cellulomonas chitinilytica NBRC 110799.</title>
        <authorList>
            <person name="Komaki H."/>
            <person name="Tamura T."/>
        </authorList>
    </citation>
    <scope>NUCLEOTIDE SEQUENCE</scope>
    <source>
        <strain evidence="2">NBRC 110799</strain>
    </source>
</reference>
<evidence type="ECO:0000313" key="2">
    <source>
        <dbReference type="EMBL" id="GIG20015.1"/>
    </source>
</evidence>
<feature type="domain" description="DUF2510" evidence="1">
    <location>
        <begin position="20"/>
        <end position="46"/>
    </location>
</feature>
<evidence type="ECO:0000313" key="3">
    <source>
        <dbReference type="Proteomes" id="UP000632740"/>
    </source>
</evidence>
<organism evidence="2 3">
    <name type="scientific">Cellulomonas chitinilytica</name>
    <dbReference type="NCBI Taxonomy" id="398759"/>
    <lineage>
        <taxon>Bacteria</taxon>
        <taxon>Bacillati</taxon>
        <taxon>Actinomycetota</taxon>
        <taxon>Actinomycetes</taxon>
        <taxon>Micrococcales</taxon>
        <taxon>Cellulomonadaceae</taxon>
        <taxon>Cellulomonas</taxon>
    </lineage>
</organism>
<dbReference type="AlphaFoldDB" id="A0A919TXY6"/>